<protein>
    <recommendedName>
        <fullName evidence="4">Outer membrane protein beta-barrel domain-containing protein</fullName>
    </recommendedName>
</protein>
<feature type="signal peptide" evidence="1">
    <location>
        <begin position="1"/>
        <end position="21"/>
    </location>
</feature>
<proteinExistence type="predicted"/>
<evidence type="ECO:0008006" key="4">
    <source>
        <dbReference type="Google" id="ProtNLM"/>
    </source>
</evidence>
<dbReference type="AlphaFoldDB" id="A0AAI9F213"/>
<organism evidence="2 3">
    <name type="scientific">Caminibacter mediatlanticus TB-2</name>
    <dbReference type="NCBI Taxonomy" id="391592"/>
    <lineage>
        <taxon>Bacteria</taxon>
        <taxon>Pseudomonadati</taxon>
        <taxon>Campylobacterota</taxon>
        <taxon>Epsilonproteobacteria</taxon>
        <taxon>Nautiliales</taxon>
        <taxon>Nautiliaceae</taxon>
        <taxon>Caminibacter</taxon>
    </lineage>
</organism>
<feature type="chain" id="PRO_5042604282" description="Outer membrane protein beta-barrel domain-containing protein" evidence="1">
    <location>
        <begin position="22"/>
        <end position="172"/>
    </location>
</feature>
<sequence>MKKTILKLVLVAGLLVSNASAWSIEKHSYLGVSAKSGTISIGNDYKERLYGLKWGVYSIFNSGLLLGVDFEGDYGKSKDMDNSKVAYFDANIHLGYRILSKYKVDVYAIGSAKKGTIENLDMYGFGYGVGIAKNLWNFGRLTIEYKKYSLTAKGGLDVDESNIGGGIVFFLR</sequence>
<accession>A0AAI9F213</accession>
<evidence type="ECO:0000313" key="2">
    <source>
        <dbReference type="EMBL" id="EDM23121.1"/>
    </source>
</evidence>
<reference evidence="2 3" key="1">
    <citation type="journal article" date="2011" name="Stand. Genomic Sci.">
        <title>Draft genome sequence of Caminibacter mediatlanticus strain TB-2, an epsilonproteobacterium isolated from a deep-sea hydrothermal vent.</title>
        <authorList>
            <person name="Giovannelli D."/>
            <person name="Ferriera S."/>
            <person name="Johnson J."/>
            <person name="Kravitz S."/>
            <person name="Perez-Rodriguez I."/>
            <person name="Ricci J."/>
            <person name="O'Brien C."/>
            <person name="Voordeckers J.W."/>
            <person name="Bini E."/>
            <person name="Vetriani C."/>
        </authorList>
    </citation>
    <scope>NUCLEOTIDE SEQUENCE [LARGE SCALE GENOMIC DNA]</scope>
    <source>
        <strain evidence="2 3">TB-2</strain>
    </source>
</reference>
<comment type="caution">
    <text evidence="2">The sequence shown here is derived from an EMBL/GenBank/DDBJ whole genome shotgun (WGS) entry which is preliminary data.</text>
</comment>
<dbReference type="RefSeq" id="WP_007475273.1">
    <property type="nucleotide sequence ID" value="NZ_ABCJ01000009.1"/>
</dbReference>
<evidence type="ECO:0000256" key="1">
    <source>
        <dbReference type="SAM" id="SignalP"/>
    </source>
</evidence>
<dbReference type="Proteomes" id="UP000003288">
    <property type="component" value="Unassembled WGS sequence"/>
</dbReference>
<keyword evidence="1" id="KW-0732">Signal</keyword>
<gene>
    <name evidence="2" type="ORF">CMTB2_05797</name>
</gene>
<evidence type="ECO:0000313" key="3">
    <source>
        <dbReference type="Proteomes" id="UP000003288"/>
    </source>
</evidence>
<dbReference type="EMBL" id="ABCJ01000009">
    <property type="protein sequence ID" value="EDM23121.1"/>
    <property type="molecule type" value="Genomic_DNA"/>
</dbReference>
<name>A0AAI9F213_9BACT</name>